<reference evidence="2" key="1">
    <citation type="submission" date="2020-10" db="EMBL/GenBank/DDBJ databases">
        <authorList>
            <person name="Gilroy R."/>
        </authorList>
    </citation>
    <scope>NUCLEOTIDE SEQUENCE</scope>
    <source>
        <strain evidence="2">CHK193-30670</strain>
    </source>
</reference>
<sequence>MTYEEIQKMVKIFGFAIVSGFGATLVPSLYYMVNKLPSVEEHNIFKRKVNDNATKYSKQINEYNKYISQYCDEIKKLNLSDLELFIKLFDDLWKHIDGYYITRHVILGFERLYLYKENKGCCRHFVDDMVAKLNYINPKYNATRIIVYADVDNIFNHAYYLPIKRRTLLNKHNEEVSGEYDDKKYGNHAVCAVDIPGKNITLMLDPTNNVIGYFKGKKIITFGGNKTSYKYIKKENYITNKTNTFIKHEVKTGINKLELDGKINDLYGKEAQEQAYWKVSYIDGENKGFQKSL</sequence>
<organism evidence="2 3">
    <name type="scientific">Candidatus Aphodocola excrementigallinarum</name>
    <dbReference type="NCBI Taxonomy" id="2840670"/>
    <lineage>
        <taxon>Bacteria</taxon>
        <taxon>Bacillati</taxon>
        <taxon>Bacillota</taxon>
        <taxon>Bacilli</taxon>
        <taxon>Candidatus Aphodocola</taxon>
    </lineage>
</organism>
<keyword evidence="1" id="KW-0472">Membrane</keyword>
<dbReference type="EMBL" id="DVMT01000019">
    <property type="protein sequence ID" value="HIU40047.1"/>
    <property type="molecule type" value="Genomic_DNA"/>
</dbReference>
<gene>
    <name evidence="2" type="ORF">IAB68_01930</name>
</gene>
<keyword evidence="1" id="KW-0812">Transmembrane</keyword>
<feature type="transmembrane region" description="Helical" evidence="1">
    <location>
        <begin position="12"/>
        <end position="33"/>
    </location>
</feature>
<accession>A0A9D1LIN8</accession>
<name>A0A9D1LIN8_9FIRM</name>
<keyword evidence="1" id="KW-1133">Transmembrane helix</keyword>
<reference evidence="2" key="2">
    <citation type="journal article" date="2021" name="PeerJ">
        <title>Extensive microbial diversity within the chicken gut microbiome revealed by metagenomics and culture.</title>
        <authorList>
            <person name="Gilroy R."/>
            <person name="Ravi A."/>
            <person name="Getino M."/>
            <person name="Pursley I."/>
            <person name="Horton D.L."/>
            <person name="Alikhan N.F."/>
            <person name="Baker D."/>
            <person name="Gharbi K."/>
            <person name="Hall N."/>
            <person name="Watson M."/>
            <person name="Adriaenssens E.M."/>
            <person name="Foster-Nyarko E."/>
            <person name="Jarju S."/>
            <person name="Secka A."/>
            <person name="Antonio M."/>
            <person name="Oren A."/>
            <person name="Chaudhuri R.R."/>
            <person name="La Ragione R."/>
            <person name="Hildebrand F."/>
            <person name="Pallen M.J."/>
        </authorList>
    </citation>
    <scope>NUCLEOTIDE SEQUENCE</scope>
    <source>
        <strain evidence="2">CHK193-30670</strain>
    </source>
</reference>
<evidence type="ECO:0000256" key="1">
    <source>
        <dbReference type="SAM" id="Phobius"/>
    </source>
</evidence>
<comment type="caution">
    <text evidence="2">The sequence shown here is derived from an EMBL/GenBank/DDBJ whole genome shotgun (WGS) entry which is preliminary data.</text>
</comment>
<protein>
    <submittedName>
        <fullName evidence="2">Uncharacterized protein</fullName>
    </submittedName>
</protein>
<dbReference type="AlphaFoldDB" id="A0A9D1LIN8"/>
<evidence type="ECO:0000313" key="2">
    <source>
        <dbReference type="EMBL" id="HIU40047.1"/>
    </source>
</evidence>
<dbReference type="Proteomes" id="UP000824074">
    <property type="component" value="Unassembled WGS sequence"/>
</dbReference>
<evidence type="ECO:0000313" key="3">
    <source>
        <dbReference type="Proteomes" id="UP000824074"/>
    </source>
</evidence>
<proteinExistence type="predicted"/>